<dbReference type="Proteomes" id="UP001234297">
    <property type="component" value="Chromosome 7"/>
</dbReference>
<evidence type="ECO:0000313" key="2">
    <source>
        <dbReference type="Proteomes" id="UP001234297"/>
    </source>
</evidence>
<gene>
    <name evidence="1" type="ORF">MRB53_024485</name>
</gene>
<organism evidence="1 2">
    <name type="scientific">Persea americana</name>
    <name type="common">Avocado</name>
    <dbReference type="NCBI Taxonomy" id="3435"/>
    <lineage>
        <taxon>Eukaryota</taxon>
        <taxon>Viridiplantae</taxon>
        <taxon>Streptophyta</taxon>
        <taxon>Embryophyta</taxon>
        <taxon>Tracheophyta</taxon>
        <taxon>Spermatophyta</taxon>
        <taxon>Magnoliopsida</taxon>
        <taxon>Magnoliidae</taxon>
        <taxon>Laurales</taxon>
        <taxon>Lauraceae</taxon>
        <taxon>Persea</taxon>
    </lineage>
</organism>
<comment type="caution">
    <text evidence="1">The sequence shown here is derived from an EMBL/GenBank/DDBJ whole genome shotgun (WGS) entry which is preliminary data.</text>
</comment>
<sequence>MGLTSLQVCMDTSDWLQGPVNKERTPVDSTSPSSGEVITGQGTMVERKLRPQHDQALKCPRCDSAHTKFCYYNNYSLSQPRYFCKTCRRYWTKGGSLRNVPVGGGCRKNKKVATKKPSDPSPNQIINSSPHDATDLHLSFSGAQLSHFNSLLGNPANPNFMECKYDAIMGYPRNGDFMETKLDSMLVNPRSYAFMGNGDSGQMICLDDASHGLTSSSLLGFNSPFGYTMNDGQGTYMESGERMLLPYGVNEDPNAIEMKPSHKMLSLEWQEQSCSEVGKDSFGYMINGLGSWSGAMNGYSSSTTNPLL</sequence>
<keyword evidence="2" id="KW-1185">Reference proteome</keyword>
<dbReference type="EMBL" id="CM056815">
    <property type="protein sequence ID" value="KAJ8631162.1"/>
    <property type="molecule type" value="Genomic_DNA"/>
</dbReference>
<name>A0ACC2LCR7_PERAE</name>
<protein>
    <submittedName>
        <fullName evidence="1">Uncharacterized protein</fullName>
    </submittedName>
</protein>
<proteinExistence type="predicted"/>
<evidence type="ECO:0000313" key="1">
    <source>
        <dbReference type="EMBL" id="KAJ8631162.1"/>
    </source>
</evidence>
<accession>A0ACC2LCR7</accession>
<reference evidence="1 2" key="1">
    <citation type="journal article" date="2022" name="Hortic Res">
        <title>A haplotype resolved chromosomal level avocado genome allows analysis of novel avocado genes.</title>
        <authorList>
            <person name="Nath O."/>
            <person name="Fletcher S.J."/>
            <person name="Hayward A."/>
            <person name="Shaw L.M."/>
            <person name="Masouleh A.K."/>
            <person name="Furtado A."/>
            <person name="Henry R.J."/>
            <person name="Mitter N."/>
        </authorList>
    </citation>
    <scope>NUCLEOTIDE SEQUENCE [LARGE SCALE GENOMIC DNA]</scope>
    <source>
        <strain evidence="2">cv. Hass</strain>
    </source>
</reference>